<dbReference type="InterPro" id="IPR006521">
    <property type="entry name" value="Tail_protein_I"/>
</dbReference>
<gene>
    <name evidence="1" type="ORF">EL26_11420</name>
</gene>
<evidence type="ECO:0000313" key="1">
    <source>
        <dbReference type="EMBL" id="KEO83291.1"/>
    </source>
</evidence>
<dbReference type="Proteomes" id="UP000027931">
    <property type="component" value="Unassembled WGS sequence"/>
</dbReference>
<dbReference type="NCBIfam" id="TIGR02242">
    <property type="entry name" value="tail_TIGR02242"/>
    <property type="match status" value="1"/>
</dbReference>
<dbReference type="Pfam" id="PF09684">
    <property type="entry name" value="Tail_P2_I"/>
    <property type="match status" value="1"/>
</dbReference>
<dbReference type="AlphaFoldDB" id="A0A074LMF0"/>
<dbReference type="OrthoDB" id="370073at2"/>
<dbReference type="RefSeq" id="WP_038088075.1">
    <property type="nucleotide sequence ID" value="NZ_JMIR01000013.1"/>
</dbReference>
<dbReference type="InterPro" id="IPR011748">
    <property type="entry name" value="Unchr_phage_tail-like"/>
</dbReference>
<comment type="caution">
    <text evidence="1">The sequence shown here is derived from an EMBL/GenBank/DDBJ whole genome shotgun (WGS) entry which is preliminary data.</text>
</comment>
<reference evidence="1 2" key="1">
    <citation type="journal article" date="2013" name="Int. J. Syst. Evol. Microbiol.">
        <title>Tumebacillus flagellatus sp. nov., an alpha-amylase/pullulanase-producing bacterium isolated from cassava wastewater.</title>
        <authorList>
            <person name="Wang Q."/>
            <person name="Xie N."/>
            <person name="Qin Y."/>
            <person name="Shen N."/>
            <person name="Zhu J."/>
            <person name="Mi H."/>
            <person name="Huang R."/>
        </authorList>
    </citation>
    <scope>NUCLEOTIDE SEQUENCE [LARGE SCALE GENOMIC DNA]</scope>
    <source>
        <strain evidence="1 2">GST4</strain>
    </source>
</reference>
<dbReference type="EMBL" id="JMIR01000013">
    <property type="protein sequence ID" value="KEO83291.1"/>
    <property type="molecule type" value="Genomic_DNA"/>
</dbReference>
<evidence type="ECO:0008006" key="3">
    <source>
        <dbReference type="Google" id="ProtNLM"/>
    </source>
</evidence>
<proteinExistence type="predicted"/>
<sequence length="702" mass="80548">MYETTTFFSMNKQSDWQQGTSYNLRVTEEGVRLERTVRYGWQRDIPLQRVAGTSRIVNAALGPGGTLFLLDHAANVWMYDYINAIHESLFPKRHGLFTRYALFAATEDQLIVAERVKNPRITAYSLSNIQSVWELSEWRGEPLCPLALATDGDEDVFVLLPEQTVQEGRHRVLPAGTALVLLEIGPGGRIRHEYRDEALRVEEKSTLPQLCKRFFLHVQREGDLTLLDGDSRRLFAFHRRGGLSRRVDLPFPGLPSGLGVDKRGTLYVSDGRKQATGGTGPDDRQVRVYRSDGTPLDPVSGIQGRVDAMLCGHRQLLYLWNAAEQRLTVLEPTSRIQGSGAGGSPEGVYFTRAFDAVTTETDWHKIQLDADLPDETQLRVYYYASDHREVWLDQGTVLLDTFLHDDTVSLEEKQRRTRTLWHGPIVNPRDALLRARGRYLWLRIEWSGSDRKTPLLKKVRAYYPRTSYLQYLPAVYQQDPQSRDFLERFLSLFGTFFSEMEEAIDHIARCFDTDAATGDLLKWLSTWLGIAVDDRWTEEQTRALLKRAPDLYRKRGTREGLQELVEVFTGEKPILVEFFQYKYLMEKADIRRSMERLYGLDPHRFTVMVKPEAVPDDRSRSLLEKLLAEERPAFTDVQLVVLEPQIHMGSHTYLGINTFLLEPTLLVLDDRSALPYNTVLVDVDHNSRIGLHTRLGMDSKLE</sequence>
<keyword evidence="2" id="KW-1185">Reference proteome</keyword>
<organism evidence="1 2">
    <name type="scientific">Tumebacillus flagellatus</name>
    <dbReference type="NCBI Taxonomy" id="1157490"/>
    <lineage>
        <taxon>Bacteria</taxon>
        <taxon>Bacillati</taxon>
        <taxon>Bacillota</taxon>
        <taxon>Bacilli</taxon>
        <taxon>Bacillales</taxon>
        <taxon>Alicyclobacillaceae</taxon>
        <taxon>Tumebacillus</taxon>
    </lineage>
</organism>
<dbReference type="SUPFAM" id="SSF63829">
    <property type="entry name" value="Calcium-dependent phosphotriesterase"/>
    <property type="match status" value="1"/>
</dbReference>
<dbReference type="eggNOG" id="COG3391">
    <property type="taxonomic scope" value="Bacteria"/>
</dbReference>
<name>A0A074LMF0_9BACL</name>
<protein>
    <recommendedName>
        <fullName evidence="3">Phage tail protein</fullName>
    </recommendedName>
</protein>
<dbReference type="eggNOG" id="COG4385">
    <property type="taxonomic scope" value="Bacteria"/>
</dbReference>
<dbReference type="STRING" id="1157490.EL26_11420"/>
<evidence type="ECO:0000313" key="2">
    <source>
        <dbReference type="Proteomes" id="UP000027931"/>
    </source>
</evidence>
<accession>A0A074LMF0</accession>